<keyword evidence="2" id="KW-1185">Reference proteome</keyword>
<protein>
    <submittedName>
        <fullName evidence="1">Uncharacterized protein</fullName>
    </submittedName>
</protein>
<organism evidence="1 2">
    <name type="scientific">Flavobacterium psychroterrae</name>
    <dbReference type="NCBI Taxonomy" id="2133767"/>
    <lineage>
        <taxon>Bacteria</taxon>
        <taxon>Pseudomonadati</taxon>
        <taxon>Bacteroidota</taxon>
        <taxon>Flavobacteriia</taxon>
        <taxon>Flavobacteriales</taxon>
        <taxon>Flavobacteriaceae</taxon>
        <taxon>Flavobacterium</taxon>
    </lineage>
</organism>
<dbReference type="Proteomes" id="UP000722625">
    <property type="component" value="Unassembled WGS sequence"/>
</dbReference>
<comment type="caution">
    <text evidence="1">The sequence shown here is derived from an EMBL/GenBank/DDBJ whole genome shotgun (WGS) entry which is preliminary data.</text>
</comment>
<accession>A0ABS5PIG0</accession>
<proteinExistence type="predicted"/>
<sequence length="105" mass="11967">MEKTKIASYSEITPEQIAEWKERHGPVFKLECEDKACIVKLADRKTLSFASSSGTKDPMKFNEMILRGCWLGGDMEILENDTYFISVSQKIAELVQFKTATLEKL</sequence>
<name>A0ABS5PIG0_9FLAO</name>
<evidence type="ECO:0000313" key="1">
    <source>
        <dbReference type="EMBL" id="MBS7234072.1"/>
    </source>
</evidence>
<reference evidence="1 2" key="1">
    <citation type="journal article" date="2018" name="Int. J. Syst. Evol. Microbiol.">
        <title>Flavobacterium chryseum sp. nov. and Flavobacterium psychroterrae sp. nov., novel environmental bacteria isolated from Antarctica.</title>
        <authorList>
            <person name="Kralova S."/>
            <person name="Svec P."/>
            <person name="Busse H.J."/>
            <person name="Stankova E."/>
            <person name="Vaczi P."/>
            <person name="Sedlacek I."/>
        </authorList>
    </citation>
    <scope>NUCLEOTIDE SEQUENCE [LARGE SCALE GENOMIC DNA]</scope>
    <source>
        <strain evidence="1 2">CCM 8827</strain>
    </source>
</reference>
<evidence type="ECO:0000313" key="2">
    <source>
        <dbReference type="Proteomes" id="UP000722625"/>
    </source>
</evidence>
<dbReference type="RefSeq" id="WP_213307860.1">
    <property type="nucleotide sequence ID" value="NZ_JAGYVZ010000043.1"/>
</dbReference>
<gene>
    <name evidence="1" type="ORF">KHA90_24000</name>
</gene>
<dbReference type="EMBL" id="JAGYVZ010000043">
    <property type="protein sequence ID" value="MBS7234072.1"/>
    <property type="molecule type" value="Genomic_DNA"/>
</dbReference>